<keyword evidence="2" id="KW-1185">Reference proteome</keyword>
<proteinExistence type="predicted"/>
<accession>A0ABV6A932</accession>
<protein>
    <submittedName>
        <fullName evidence="1">Helix-turn-helix transcriptional regulator</fullName>
    </submittedName>
</protein>
<reference evidence="1 2" key="1">
    <citation type="submission" date="2024-09" db="EMBL/GenBank/DDBJ databases">
        <authorList>
            <person name="Sun Q."/>
            <person name="Mori K."/>
        </authorList>
    </citation>
    <scope>NUCLEOTIDE SEQUENCE [LARGE SCALE GENOMIC DNA]</scope>
    <source>
        <strain evidence="1 2">TBRC 7907</strain>
    </source>
</reference>
<evidence type="ECO:0000313" key="1">
    <source>
        <dbReference type="EMBL" id="MFB9909670.1"/>
    </source>
</evidence>
<evidence type="ECO:0000313" key="2">
    <source>
        <dbReference type="Proteomes" id="UP001589693"/>
    </source>
</evidence>
<organism evidence="1 2">
    <name type="scientific">Allokutzneria oryzae</name>
    <dbReference type="NCBI Taxonomy" id="1378989"/>
    <lineage>
        <taxon>Bacteria</taxon>
        <taxon>Bacillati</taxon>
        <taxon>Actinomycetota</taxon>
        <taxon>Actinomycetes</taxon>
        <taxon>Pseudonocardiales</taxon>
        <taxon>Pseudonocardiaceae</taxon>
        <taxon>Allokutzneria</taxon>
    </lineage>
</organism>
<dbReference type="InterPro" id="IPR009061">
    <property type="entry name" value="DNA-bd_dom_put_sf"/>
</dbReference>
<dbReference type="Proteomes" id="UP001589693">
    <property type="component" value="Unassembled WGS sequence"/>
</dbReference>
<sequence length="90" mass="9976">MPELRGEIPSQDETGQSSLNNVSLLTGRWLSTEQLSAMLGVDSSTLRRWRTAEPIQGPPFVRLTSRVTMYSTLDVEKYLRGKRIVPGAAA</sequence>
<dbReference type="RefSeq" id="WP_377862582.1">
    <property type="nucleotide sequence ID" value="NZ_JBHLZU010000037.1"/>
</dbReference>
<name>A0ABV6A932_9PSEU</name>
<comment type="caution">
    <text evidence="1">The sequence shown here is derived from an EMBL/GenBank/DDBJ whole genome shotgun (WGS) entry which is preliminary data.</text>
</comment>
<dbReference type="SUPFAM" id="SSF46955">
    <property type="entry name" value="Putative DNA-binding domain"/>
    <property type="match status" value="1"/>
</dbReference>
<dbReference type="EMBL" id="JBHLZU010000037">
    <property type="protein sequence ID" value="MFB9909670.1"/>
    <property type="molecule type" value="Genomic_DNA"/>
</dbReference>
<gene>
    <name evidence="1" type="ORF">ACFFQA_37540</name>
</gene>